<dbReference type="GO" id="GO:0000976">
    <property type="term" value="F:transcription cis-regulatory region binding"/>
    <property type="evidence" value="ECO:0007669"/>
    <property type="project" value="TreeGrafter"/>
</dbReference>
<dbReference type="PANTHER" id="PTHR48111:SF40">
    <property type="entry name" value="PHOSPHATE REGULON TRANSCRIPTIONAL REGULATORY PROTEIN PHOB"/>
    <property type="match status" value="1"/>
</dbReference>
<dbReference type="GO" id="GO:0005829">
    <property type="term" value="C:cytosol"/>
    <property type="evidence" value="ECO:0007669"/>
    <property type="project" value="TreeGrafter"/>
</dbReference>
<dbReference type="Pfam" id="PF00486">
    <property type="entry name" value="Trans_reg_C"/>
    <property type="match status" value="1"/>
</dbReference>
<dbReference type="InterPro" id="IPR001867">
    <property type="entry name" value="OmpR/PhoB-type_DNA-bd"/>
</dbReference>
<feature type="modified residue" description="4-aspartylphosphate" evidence="6">
    <location>
        <position position="51"/>
    </location>
</feature>
<name>A0A2K2U9N8_9ACTN</name>
<protein>
    <submittedName>
        <fullName evidence="10">DNA-binding response regulator</fullName>
    </submittedName>
</protein>
<keyword evidence="1 6" id="KW-0597">Phosphoprotein</keyword>
<proteinExistence type="predicted"/>
<keyword evidence="3" id="KW-0805">Transcription regulation</keyword>
<keyword evidence="5" id="KW-0804">Transcription</keyword>
<dbReference type="PROSITE" id="PS50110">
    <property type="entry name" value="RESPONSE_REGULATORY"/>
    <property type="match status" value="1"/>
</dbReference>
<evidence type="ECO:0000313" key="10">
    <source>
        <dbReference type="EMBL" id="PNV67045.1"/>
    </source>
</evidence>
<dbReference type="InterPro" id="IPR011006">
    <property type="entry name" value="CheY-like_superfamily"/>
</dbReference>
<dbReference type="Pfam" id="PF00072">
    <property type="entry name" value="Response_reg"/>
    <property type="match status" value="1"/>
</dbReference>
<dbReference type="CDD" id="cd00383">
    <property type="entry name" value="trans_reg_C"/>
    <property type="match status" value="1"/>
</dbReference>
<feature type="domain" description="OmpR/PhoB-type" evidence="9">
    <location>
        <begin position="132"/>
        <end position="231"/>
    </location>
</feature>
<dbReference type="Proteomes" id="UP000236197">
    <property type="component" value="Unassembled WGS sequence"/>
</dbReference>
<evidence type="ECO:0000259" key="8">
    <source>
        <dbReference type="PROSITE" id="PS50110"/>
    </source>
</evidence>
<evidence type="ECO:0000259" key="9">
    <source>
        <dbReference type="PROSITE" id="PS51755"/>
    </source>
</evidence>
<dbReference type="SMART" id="SM00448">
    <property type="entry name" value="REC"/>
    <property type="match status" value="1"/>
</dbReference>
<dbReference type="OrthoDB" id="3173792at2"/>
<evidence type="ECO:0000256" key="4">
    <source>
        <dbReference type="ARBA" id="ARBA00023125"/>
    </source>
</evidence>
<keyword evidence="2" id="KW-0902">Two-component regulatory system</keyword>
<dbReference type="GO" id="GO:0006355">
    <property type="term" value="P:regulation of DNA-templated transcription"/>
    <property type="evidence" value="ECO:0007669"/>
    <property type="project" value="InterPro"/>
</dbReference>
<dbReference type="SMART" id="SM00862">
    <property type="entry name" value="Trans_reg_C"/>
    <property type="match status" value="1"/>
</dbReference>
<evidence type="ECO:0000256" key="2">
    <source>
        <dbReference type="ARBA" id="ARBA00023012"/>
    </source>
</evidence>
<dbReference type="PROSITE" id="PS51755">
    <property type="entry name" value="OMPR_PHOB"/>
    <property type="match status" value="1"/>
</dbReference>
<dbReference type="InterPro" id="IPR039420">
    <property type="entry name" value="WalR-like"/>
</dbReference>
<evidence type="ECO:0000256" key="5">
    <source>
        <dbReference type="ARBA" id="ARBA00023163"/>
    </source>
</evidence>
<dbReference type="EMBL" id="PPEK01000013">
    <property type="protein sequence ID" value="PNV67045.1"/>
    <property type="molecule type" value="Genomic_DNA"/>
</dbReference>
<accession>A0A2K2U9N8</accession>
<organism evidence="10 11">
    <name type="scientific">Enteroscipio rubneri</name>
    <dbReference type="NCBI Taxonomy" id="2070686"/>
    <lineage>
        <taxon>Bacteria</taxon>
        <taxon>Bacillati</taxon>
        <taxon>Actinomycetota</taxon>
        <taxon>Coriobacteriia</taxon>
        <taxon>Eggerthellales</taxon>
        <taxon>Eggerthellaceae</taxon>
        <taxon>Enteroscipio</taxon>
    </lineage>
</organism>
<keyword evidence="4 7" id="KW-0238">DNA-binding</keyword>
<feature type="domain" description="Response regulatory" evidence="8">
    <location>
        <begin position="2"/>
        <end position="116"/>
    </location>
</feature>
<dbReference type="RefSeq" id="WP_103265554.1">
    <property type="nucleotide sequence ID" value="NZ_CABMLE010000013.1"/>
</dbReference>
<dbReference type="InterPro" id="IPR001789">
    <property type="entry name" value="Sig_transdc_resp-reg_receiver"/>
</dbReference>
<dbReference type="GO" id="GO:0000156">
    <property type="term" value="F:phosphorelay response regulator activity"/>
    <property type="evidence" value="ECO:0007669"/>
    <property type="project" value="TreeGrafter"/>
</dbReference>
<evidence type="ECO:0000256" key="7">
    <source>
        <dbReference type="PROSITE-ProRule" id="PRU01091"/>
    </source>
</evidence>
<evidence type="ECO:0000313" key="11">
    <source>
        <dbReference type="Proteomes" id="UP000236197"/>
    </source>
</evidence>
<gene>
    <name evidence="10" type="ORF">C2L71_09650</name>
</gene>
<dbReference type="FunFam" id="3.40.50.2300:FF:000001">
    <property type="entry name" value="DNA-binding response regulator PhoB"/>
    <property type="match status" value="1"/>
</dbReference>
<dbReference type="CDD" id="cd17574">
    <property type="entry name" value="REC_OmpR"/>
    <property type="match status" value="1"/>
</dbReference>
<keyword evidence="11" id="KW-1185">Reference proteome</keyword>
<evidence type="ECO:0000256" key="3">
    <source>
        <dbReference type="ARBA" id="ARBA00023015"/>
    </source>
</evidence>
<dbReference type="SUPFAM" id="SSF52172">
    <property type="entry name" value="CheY-like"/>
    <property type="match status" value="1"/>
</dbReference>
<evidence type="ECO:0000256" key="1">
    <source>
        <dbReference type="ARBA" id="ARBA00022553"/>
    </source>
</evidence>
<comment type="caution">
    <text evidence="10">The sequence shown here is derived from an EMBL/GenBank/DDBJ whole genome shotgun (WGS) entry which is preliminary data.</text>
</comment>
<reference evidence="11" key="1">
    <citation type="submission" date="2018-01" db="EMBL/GenBank/DDBJ databases">
        <title>Rubneribacter badeniensis gen. nov., sp. nov., and Colonibacter rubneri, gen. nov., sp. nov., WGS of new members of the Eggerthellaceae.</title>
        <authorList>
            <person name="Danylec N."/>
            <person name="Stoll D.A."/>
            <person name="Doetsch A."/>
            <person name="Kulling S.E."/>
            <person name="Huch M."/>
        </authorList>
    </citation>
    <scope>NUCLEOTIDE SEQUENCE [LARGE SCALE GENOMIC DNA]</scope>
    <source>
        <strain evidence="11">ResAG-96</strain>
    </source>
</reference>
<dbReference type="GO" id="GO:0032993">
    <property type="term" value="C:protein-DNA complex"/>
    <property type="evidence" value="ECO:0007669"/>
    <property type="project" value="TreeGrafter"/>
</dbReference>
<dbReference type="InterPro" id="IPR036388">
    <property type="entry name" value="WH-like_DNA-bd_sf"/>
</dbReference>
<sequence>MKILIVDDERDLCDAVCKIVERRGHTCISVLDGARAVGMFERERPDLVILDVMMPEVNGFDLCRDIRGLDPKVPIIMLSAKSDIVDKSIGFAAGCDDYVAKPFNGQELLMRIEAGLRRARLNEDGIPRRGSRSVVRVGDMEIRLKKNEVLVHGEYANLTPKEFQIIAFLANHLGEVFTAQSIIENVWGQAYMPESASIAVFVRKIRSKIEDDPSKPRYLQTVWREGYRLGEDSMIERYDDEDV</sequence>
<evidence type="ECO:0000256" key="6">
    <source>
        <dbReference type="PROSITE-ProRule" id="PRU00169"/>
    </source>
</evidence>
<dbReference type="PANTHER" id="PTHR48111">
    <property type="entry name" value="REGULATOR OF RPOS"/>
    <property type="match status" value="1"/>
</dbReference>
<dbReference type="Gene3D" id="3.40.50.2300">
    <property type="match status" value="1"/>
</dbReference>
<dbReference type="Gene3D" id="1.10.10.10">
    <property type="entry name" value="Winged helix-like DNA-binding domain superfamily/Winged helix DNA-binding domain"/>
    <property type="match status" value="1"/>
</dbReference>
<dbReference type="AlphaFoldDB" id="A0A2K2U9N8"/>
<feature type="DNA-binding region" description="OmpR/PhoB-type" evidence="7">
    <location>
        <begin position="132"/>
        <end position="231"/>
    </location>
</feature>